<evidence type="ECO:0000313" key="1">
    <source>
        <dbReference type="EMBL" id="KTD37915.1"/>
    </source>
</evidence>
<gene>
    <name evidence="1" type="ORF">Loak_1591</name>
</gene>
<dbReference type="EMBL" id="LNYP01000029">
    <property type="protein sequence ID" value="KTD37915.1"/>
    <property type="molecule type" value="Genomic_DNA"/>
</dbReference>
<name>A0A0W0X005_9GAMM</name>
<reference evidence="1 2" key="1">
    <citation type="submission" date="2015-11" db="EMBL/GenBank/DDBJ databases">
        <title>Genomic analysis of 38 Legionella species identifies large and diverse effector repertoires.</title>
        <authorList>
            <person name="Burstein D."/>
            <person name="Amaro F."/>
            <person name="Zusman T."/>
            <person name="Lifshitz Z."/>
            <person name="Cohen O."/>
            <person name="Gilbert J.A."/>
            <person name="Pupko T."/>
            <person name="Shuman H.A."/>
            <person name="Segal G."/>
        </authorList>
    </citation>
    <scope>NUCLEOTIDE SEQUENCE [LARGE SCALE GENOMIC DNA]</scope>
    <source>
        <strain evidence="1 2">Oak Ridge-10</strain>
    </source>
</reference>
<dbReference type="AlphaFoldDB" id="A0A0W0X005"/>
<sequence length="513" mass="56878">MSDFHKDSFLEFAPPVEFGGPTTPILETTSPDLSNAEIQEIITQSRTFIDSAINEEIKASYLMEWLTYALYSSVKMRQESTVRDICSIVFKLAEKDIDTLSTLLEKNFEVGPFKGQALLFVWMNALYSSTFDARTYTNIVAINYIFAYVIEHTTLEFSSALTKAVEEGQEQGKSPFILMLLSLIQAAQTRFNQPATTHIAKFLLFCMGKYPEATSQVLIQPIAAGAFHNKHGLYLLANALKFSVKDNSETSQIICKVLGDMVHYVAADSLANALLAKIARGPQEGLVPLHIILRSLTSAAYVNDSNHETIKAVIDMLEQFFNIIPLPTIIHALSEEIVSKDHTYGGKHGIRMLVEAFIAGMEHGHDMSALMALFSKLINSNPALLMNALTREINEKPSCLEYIIRKYNEAAESTTLSVQIGELLRKIDESLSLDEKVLWNAHVTKIYASLMPAATEVSTEVAAGTEASAAAIDTTETPSHYTKARFFSTVHSTALMAREHDQEDNPTPPSRLH</sequence>
<proteinExistence type="predicted"/>
<evidence type="ECO:0000313" key="2">
    <source>
        <dbReference type="Proteomes" id="UP000054858"/>
    </source>
</evidence>
<protein>
    <submittedName>
        <fullName evidence="1">Uncharacterized protein</fullName>
    </submittedName>
</protein>
<organism evidence="1 2">
    <name type="scientific">Legionella oakridgensis</name>
    <dbReference type="NCBI Taxonomy" id="29423"/>
    <lineage>
        <taxon>Bacteria</taxon>
        <taxon>Pseudomonadati</taxon>
        <taxon>Pseudomonadota</taxon>
        <taxon>Gammaproteobacteria</taxon>
        <taxon>Legionellales</taxon>
        <taxon>Legionellaceae</taxon>
        <taxon>Legionella</taxon>
    </lineage>
</organism>
<dbReference type="Proteomes" id="UP000054858">
    <property type="component" value="Unassembled WGS sequence"/>
</dbReference>
<comment type="caution">
    <text evidence="1">The sequence shown here is derived from an EMBL/GenBank/DDBJ whole genome shotgun (WGS) entry which is preliminary data.</text>
</comment>
<dbReference type="RefSeq" id="WP_025385846.1">
    <property type="nucleotide sequence ID" value="NZ_KV441806.1"/>
</dbReference>
<accession>A0A0W0X005</accession>
<dbReference type="PATRIC" id="fig|29423.5.peg.1666"/>